<evidence type="ECO:0000313" key="4">
    <source>
        <dbReference type="Proteomes" id="UP001255856"/>
    </source>
</evidence>
<feature type="transmembrane region" description="Helical" evidence="1">
    <location>
        <begin position="59"/>
        <end position="80"/>
    </location>
</feature>
<dbReference type="Proteomes" id="UP001255856">
    <property type="component" value="Unassembled WGS sequence"/>
</dbReference>
<dbReference type="InterPro" id="IPR004147">
    <property type="entry name" value="ABC1_dom"/>
</dbReference>
<dbReference type="PANTHER" id="PTHR45890:SF1">
    <property type="entry name" value="AARF DOMAIN CONTAINING KINASE 2"/>
    <property type="match status" value="1"/>
</dbReference>
<dbReference type="EMBL" id="JASFZW010000001">
    <property type="protein sequence ID" value="KAK2080354.1"/>
    <property type="molecule type" value="Genomic_DNA"/>
</dbReference>
<dbReference type="AlphaFoldDB" id="A0AAD9MIL2"/>
<dbReference type="Pfam" id="PF03109">
    <property type="entry name" value="ABC1"/>
    <property type="match status" value="1"/>
</dbReference>
<keyword evidence="1" id="KW-1133">Transmembrane helix</keyword>
<evidence type="ECO:0000259" key="2">
    <source>
        <dbReference type="Pfam" id="PF03109"/>
    </source>
</evidence>
<dbReference type="InterPro" id="IPR052402">
    <property type="entry name" value="ADCK_kinase"/>
</dbReference>
<evidence type="ECO:0000313" key="3">
    <source>
        <dbReference type="EMBL" id="KAK2080354.1"/>
    </source>
</evidence>
<reference evidence="3" key="1">
    <citation type="submission" date="2021-01" db="EMBL/GenBank/DDBJ databases">
        <authorList>
            <person name="Eckstrom K.M.E."/>
        </authorList>
    </citation>
    <scope>NUCLEOTIDE SEQUENCE</scope>
    <source>
        <strain evidence="3">UVCC 0001</strain>
    </source>
</reference>
<keyword evidence="1" id="KW-0472">Membrane</keyword>
<proteinExistence type="predicted"/>
<accession>A0AAD9MIL2</accession>
<name>A0AAD9MIL2_PROWI</name>
<feature type="domain" description="ABC1 atypical kinase-like" evidence="2">
    <location>
        <begin position="129"/>
        <end position="292"/>
    </location>
</feature>
<protein>
    <recommendedName>
        <fullName evidence="2">ABC1 atypical kinase-like domain-containing protein</fullName>
    </recommendedName>
</protein>
<comment type="caution">
    <text evidence="3">The sequence shown here is derived from an EMBL/GenBank/DDBJ whole genome shotgun (WGS) entry which is preliminary data.</text>
</comment>
<organism evidence="3 4">
    <name type="scientific">Prototheca wickerhamii</name>
    <dbReference type="NCBI Taxonomy" id="3111"/>
    <lineage>
        <taxon>Eukaryota</taxon>
        <taxon>Viridiplantae</taxon>
        <taxon>Chlorophyta</taxon>
        <taxon>core chlorophytes</taxon>
        <taxon>Trebouxiophyceae</taxon>
        <taxon>Chlorellales</taxon>
        <taxon>Chlorellaceae</taxon>
        <taxon>Prototheca</taxon>
    </lineage>
</organism>
<keyword evidence="4" id="KW-1185">Reference proteome</keyword>
<dbReference type="PANTHER" id="PTHR45890">
    <property type="entry name" value="AARF DOMAIN CONTAINING KINASE 2 (PREDICTED)"/>
    <property type="match status" value="1"/>
</dbReference>
<evidence type="ECO:0000256" key="1">
    <source>
        <dbReference type="SAM" id="Phobius"/>
    </source>
</evidence>
<gene>
    <name evidence="3" type="ORF">QBZ16_000207</name>
</gene>
<sequence length="294" mass="33059">MMSCRTRSPAGDARVAWCFRSPITPHEAAYLAEAERADEEAARLQRHPWQRLVRRVRMALRLVWLLIIFTPVAVTAPLSWTRGAPRQYWLRLFRRTLERGGPAFIKWGQWAATRRDLFPPDLAAQLELLHSQAPAHSARVTERAIEAAFGFGVADLFYSFEDAPVASGSIGQIHRAQLSETGARLTGIDEGTTVAVKVRHPGVSEVIERDFALMSVAARLLGALPPLRHLRLEESLKQFAAPLREQVDLGREALHLHAFNYNFRRMREVSFPVPLYPLVTPAVLYVERGAGAPF</sequence>
<keyword evidence="1" id="KW-0812">Transmembrane</keyword>